<dbReference type="SUPFAM" id="SSF55781">
    <property type="entry name" value="GAF domain-like"/>
    <property type="match status" value="1"/>
</dbReference>
<protein>
    <submittedName>
        <fullName evidence="4">SpoIIE family protein phosphatase</fullName>
    </submittedName>
</protein>
<dbReference type="InterPro" id="IPR036890">
    <property type="entry name" value="HATPase_C_sf"/>
</dbReference>
<evidence type="ECO:0000256" key="2">
    <source>
        <dbReference type="SAM" id="MobiDB-lite"/>
    </source>
</evidence>
<dbReference type="CDD" id="cd16936">
    <property type="entry name" value="HATPase_RsbW-like"/>
    <property type="match status" value="1"/>
</dbReference>
<dbReference type="RefSeq" id="WP_344906627.1">
    <property type="nucleotide sequence ID" value="NZ_BAABAS010000028.1"/>
</dbReference>
<keyword evidence="5" id="KW-1185">Reference proteome</keyword>
<dbReference type="Gene3D" id="3.30.565.10">
    <property type="entry name" value="Histidine kinase-like ATPase, C-terminal domain"/>
    <property type="match status" value="1"/>
</dbReference>
<dbReference type="Proteomes" id="UP001501710">
    <property type="component" value="Unassembled WGS sequence"/>
</dbReference>
<dbReference type="Gene3D" id="3.30.450.40">
    <property type="match status" value="1"/>
</dbReference>
<dbReference type="InterPro" id="IPR036457">
    <property type="entry name" value="PPM-type-like_dom_sf"/>
</dbReference>
<dbReference type="PANTHER" id="PTHR43156">
    <property type="entry name" value="STAGE II SPORULATION PROTEIN E-RELATED"/>
    <property type="match status" value="1"/>
</dbReference>
<feature type="region of interest" description="Disordered" evidence="2">
    <location>
        <begin position="652"/>
        <end position="711"/>
    </location>
</feature>
<name>A0ABP8CPA0_9ACTN</name>
<dbReference type="PANTHER" id="PTHR43156:SF2">
    <property type="entry name" value="STAGE II SPORULATION PROTEIN E"/>
    <property type="match status" value="1"/>
</dbReference>
<dbReference type="SUPFAM" id="SSF81606">
    <property type="entry name" value="PP2C-like"/>
    <property type="match status" value="1"/>
</dbReference>
<dbReference type="InterPro" id="IPR003018">
    <property type="entry name" value="GAF"/>
</dbReference>
<dbReference type="SUPFAM" id="SSF55785">
    <property type="entry name" value="PYP-like sensor domain (PAS domain)"/>
    <property type="match status" value="1"/>
</dbReference>
<sequence length="816" mass="88535">MNQWGEAPDEAHLPPETVLNQMEMAVIVCDRFSNVIYGNAFARQLFGFGGDEIIGHSILSLGIAEEDHEQATELARHVLKGGVWEGTFCNLRLDGTTVYTRAHAVPLRHPSGAVDGVVIFAREALRSNQREQDRYGLMERIGERLAGSLELESTLRRVADTLIPQFADHCFIDLYSGDRLYRRVSRHASGWAPPPGTWAEVGEPVSYPPGHPSEKAMSRRDAVLVEDTVQHRFASPTEPSRGLGDAMGITSVISAPLLVRGELLGVMSLALSHLSKRPDPHYDGFDRDLLGAIASRVALAVDNALLFGEERDTALAFQKHLLPGERPPRLDGLQIAWRYEPARPLESHGHGIQTQVGGDWYDVIPLSAGRVGLVIGDVEGRGARAAAVMGQLRAALRAFAQDDKPPADILRKLDEWVRTMTRPERMRSGWNSDDLVRPPLVSCTYFVYDAWSRVLEFANAGHDPPLLIVDGDVEDLPFESEGGMLGLRAPGLGGEILFNEETTQLKPGSTLVLYTDGLIDRRPKDDGDHYTREESRELVRAAVAKAARGGVDGARGGVDGARGGVEAIANAAYEAVPGDIDDDVAIVVIRTAGDELAVEERTFTAEPIMVSEARRMAADSFASWGMADEQAELACLLVSEVVTNVVLHATATPSPRRETPVPVPAGQPGRGGEPLGAPPPVQFNTDFGTGTLDGDPFDSGGSFESAPFEGGPYKGGSFDAGSFEGGAFDEDDWNLGADLGRREPPTKEFRLRLRRGADAIWVEVFDSDMRLPRIRSAGETDEGGRGLYLVDQLATRWGARPTSSGKAVWFELPLTP</sequence>
<feature type="domain" description="PAS" evidence="3">
    <location>
        <begin position="18"/>
        <end position="82"/>
    </location>
</feature>
<dbReference type="InterPro" id="IPR000014">
    <property type="entry name" value="PAS"/>
</dbReference>
<dbReference type="Pfam" id="PF07228">
    <property type="entry name" value="SpoIIE"/>
    <property type="match status" value="1"/>
</dbReference>
<dbReference type="InterPro" id="IPR035965">
    <property type="entry name" value="PAS-like_dom_sf"/>
</dbReference>
<dbReference type="SMART" id="SM00091">
    <property type="entry name" value="PAS"/>
    <property type="match status" value="1"/>
</dbReference>
<evidence type="ECO:0000259" key="3">
    <source>
        <dbReference type="PROSITE" id="PS50112"/>
    </source>
</evidence>
<dbReference type="Pfam" id="PF01590">
    <property type="entry name" value="GAF"/>
    <property type="match status" value="1"/>
</dbReference>
<dbReference type="CDD" id="cd00130">
    <property type="entry name" value="PAS"/>
    <property type="match status" value="1"/>
</dbReference>
<dbReference type="Gene3D" id="3.30.450.20">
    <property type="entry name" value="PAS domain"/>
    <property type="match status" value="1"/>
</dbReference>
<proteinExistence type="predicted"/>
<dbReference type="InterPro" id="IPR013656">
    <property type="entry name" value="PAS_4"/>
</dbReference>
<dbReference type="SMART" id="SM00065">
    <property type="entry name" value="GAF"/>
    <property type="match status" value="1"/>
</dbReference>
<evidence type="ECO:0000313" key="5">
    <source>
        <dbReference type="Proteomes" id="UP001501710"/>
    </source>
</evidence>
<dbReference type="NCBIfam" id="TIGR00229">
    <property type="entry name" value="sensory_box"/>
    <property type="match status" value="1"/>
</dbReference>
<evidence type="ECO:0000313" key="4">
    <source>
        <dbReference type="EMBL" id="GAA4241569.1"/>
    </source>
</evidence>
<accession>A0ABP8CPA0</accession>
<reference evidence="5" key="1">
    <citation type="journal article" date="2019" name="Int. J. Syst. Evol. Microbiol.">
        <title>The Global Catalogue of Microorganisms (GCM) 10K type strain sequencing project: providing services to taxonomists for standard genome sequencing and annotation.</title>
        <authorList>
            <consortium name="The Broad Institute Genomics Platform"/>
            <consortium name="The Broad Institute Genome Sequencing Center for Infectious Disease"/>
            <person name="Wu L."/>
            <person name="Ma J."/>
        </authorList>
    </citation>
    <scope>NUCLEOTIDE SEQUENCE [LARGE SCALE GENOMIC DNA]</scope>
    <source>
        <strain evidence="5">JCM 17440</strain>
    </source>
</reference>
<organism evidence="4 5">
    <name type="scientific">Actinomadura meridiana</name>
    <dbReference type="NCBI Taxonomy" id="559626"/>
    <lineage>
        <taxon>Bacteria</taxon>
        <taxon>Bacillati</taxon>
        <taxon>Actinomycetota</taxon>
        <taxon>Actinomycetes</taxon>
        <taxon>Streptosporangiales</taxon>
        <taxon>Thermomonosporaceae</taxon>
        <taxon>Actinomadura</taxon>
    </lineage>
</organism>
<dbReference type="Gene3D" id="3.60.40.10">
    <property type="entry name" value="PPM-type phosphatase domain"/>
    <property type="match status" value="1"/>
</dbReference>
<dbReference type="EMBL" id="BAABAS010000028">
    <property type="protein sequence ID" value="GAA4241569.1"/>
    <property type="molecule type" value="Genomic_DNA"/>
</dbReference>
<dbReference type="Pfam" id="PF08448">
    <property type="entry name" value="PAS_4"/>
    <property type="match status" value="1"/>
</dbReference>
<gene>
    <name evidence="4" type="ORF">GCM10022254_70970</name>
</gene>
<dbReference type="InterPro" id="IPR001932">
    <property type="entry name" value="PPM-type_phosphatase-like_dom"/>
</dbReference>
<comment type="caution">
    <text evidence="4">The sequence shown here is derived from an EMBL/GenBank/DDBJ whole genome shotgun (WGS) entry which is preliminary data.</text>
</comment>
<keyword evidence="1" id="KW-0378">Hydrolase</keyword>
<dbReference type="InterPro" id="IPR052016">
    <property type="entry name" value="Bact_Sigma-Reg"/>
</dbReference>
<dbReference type="InterPro" id="IPR029016">
    <property type="entry name" value="GAF-like_dom_sf"/>
</dbReference>
<evidence type="ECO:0000256" key="1">
    <source>
        <dbReference type="ARBA" id="ARBA00022801"/>
    </source>
</evidence>
<dbReference type="SMART" id="SM00331">
    <property type="entry name" value="PP2C_SIG"/>
    <property type="match status" value="1"/>
</dbReference>
<dbReference type="PROSITE" id="PS50112">
    <property type="entry name" value="PAS"/>
    <property type="match status" value="1"/>
</dbReference>